<evidence type="ECO:0000256" key="7">
    <source>
        <dbReference type="SAM" id="Phobius"/>
    </source>
</evidence>
<sequence length="430" mass="48130">MSDLPNKSVFSSFLYAGQTVSEERYKRFERLTEIFTWAALILGVIIVQLPFAENLNENPIYILIGVTAASSIIWYHLLPKKLSGRKRSFLYGLITTIFTAYLVHITGGSQSYLIFLYFLISLRVGMTIPLAYTLVTVFLIAALIIAEAFFTAGLLNTNLSLALLHTVGLSLVVFLGRFYAGEALLNKEKEEKTILEKEKTLGKLKDEFVFVISKELKQPTIAIKGYIDKIFSEYISELNRESKELLELTGANANRLSSLLDDLLDVSKIEKEGLKVEVRDVVLAPIVSEVLSNQFFDAKTKRISISEQGDLDVAVNADQDRLKEVLTNLVSNAIKYTPEGGKVVLTVKNEGEFAKVSVADNGFGISDEDQKHLFEKFYRVENERTKSVKGSGLGLFITKNLIEKMGGEITVQSKLGQGTAFSFKLPRYRW</sequence>
<dbReference type="Proteomes" id="UP000179279">
    <property type="component" value="Unassembled WGS sequence"/>
</dbReference>
<dbReference type="AlphaFoldDB" id="A0A1G1WZQ1"/>
<evidence type="ECO:0000259" key="8">
    <source>
        <dbReference type="PROSITE" id="PS50109"/>
    </source>
</evidence>
<gene>
    <name evidence="9" type="ORF">A3A57_03035</name>
</gene>
<evidence type="ECO:0000313" key="10">
    <source>
        <dbReference type="Proteomes" id="UP000179279"/>
    </source>
</evidence>
<evidence type="ECO:0000256" key="3">
    <source>
        <dbReference type="ARBA" id="ARBA00022553"/>
    </source>
</evidence>
<dbReference type="EMBL" id="MHDA01000012">
    <property type="protein sequence ID" value="OGY32617.1"/>
    <property type="molecule type" value="Genomic_DNA"/>
</dbReference>
<name>A0A1G1WZQ1_9BACT</name>
<dbReference type="PANTHER" id="PTHR43711">
    <property type="entry name" value="TWO-COMPONENT HISTIDINE KINASE"/>
    <property type="match status" value="1"/>
</dbReference>
<keyword evidence="3" id="KW-0597">Phosphoprotein</keyword>
<dbReference type="GO" id="GO:0000155">
    <property type="term" value="F:phosphorelay sensor kinase activity"/>
    <property type="evidence" value="ECO:0007669"/>
    <property type="project" value="InterPro"/>
</dbReference>
<evidence type="ECO:0000256" key="4">
    <source>
        <dbReference type="ARBA" id="ARBA00022679"/>
    </source>
</evidence>
<organism evidence="9 10">
    <name type="scientific">Candidatus Woykebacteria bacterium RIFCSPLOWO2_01_FULL_41_12</name>
    <dbReference type="NCBI Taxonomy" id="1802604"/>
    <lineage>
        <taxon>Bacteria</taxon>
        <taxon>Candidatus Woykeibacteriota</taxon>
    </lineage>
</organism>
<dbReference type="InterPro" id="IPR036097">
    <property type="entry name" value="HisK_dim/P_sf"/>
</dbReference>
<evidence type="ECO:0000256" key="2">
    <source>
        <dbReference type="ARBA" id="ARBA00012438"/>
    </source>
</evidence>
<reference evidence="9 10" key="1">
    <citation type="journal article" date="2016" name="Nat. Commun.">
        <title>Thousands of microbial genomes shed light on interconnected biogeochemical processes in an aquifer system.</title>
        <authorList>
            <person name="Anantharaman K."/>
            <person name="Brown C.T."/>
            <person name="Hug L.A."/>
            <person name="Sharon I."/>
            <person name="Castelle C.J."/>
            <person name="Probst A.J."/>
            <person name="Thomas B.C."/>
            <person name="Singh A."/>
            <person name="Wilkins M.J."/>
            <person name="Karaoz U."/>
            <person name="Brodie E.L."/>
            <person name="Williams K.H."/>
            <person name="Hubbard S.S."/>
            <person name="Banfield J.F."/>
        </authorList>
    </citation>
    <scope>NUCLEOTIDE SEQUENCE [LARGE SCALE GENOMIC DNA]</scope>
</reference>
<keyword evidence="7" id="KW-1133">Transmembrane helix</keyword>
<feature type="domain" description="Histidine kinase" evidence="8">
    <location>
        <begin position="211"/>
        <end position="429"/>
    </location>
</feature>
<proteinExistence type="predicted"/>
<keyword evidence="7" id="KW-0472">Membrane</keyword>
<dbReference type="InterPro" id="IPR036890">
    <property type="entry name" value="HATPase_C_sf"/>
</dbReference>
<dbReference type="EC" id="2.7.13.3" evidence="2"/>
<feature type="transmembrane region" description="Helical" evidence="7">
    <location>
        <begin position="137"/>
        <end position="155"/>
    </location>
</feature>
<keyword evidence="7" id="KW-0812">Transmembrane</keyword>
<dbReference type="PRINTS" id="PR00344">
    <property type="entry name" value="BCTRLSENSOR"/>
</dbReference>
<accession>A0A1G1WZQ1</accession>
<dbReference type="Gene3D" id="3.30.565.10">
    <property type="entry name" value="Histidine kinase-like ATPase, C-terminal domain"/>
    <property type="match status" value="1"/>
</dbReference>
<dbReference type="InterPro" id="IPR003594">
    <property type="entry name" value="HATPase_dom"/>
</dbReference>
<dbReference type="SMART" id="SM00387">
    <property type="entry name" value="HATPase_c"/>
    <property type="match status" value="1"/>
</dbReference>
<feature type="transmembrane region" description="Helical" evidence="7">
    <location>
        <begin position="58"/>
        <end position="77"/>
    </location>
</feature>
<dbReference type="SUPFAM" id="SSF103473">
    <property type="entry name" value="MFS general substrate transporter"/>
    <property type="match status" value="1"/>
</dbReference>
<dbReference type="InterPro" id="IPR004358">
    <property type="entry name" value="Sig_transdc_His_kin-like_C"/>
</dbReference>
<protein>
    <recommendedName>
        <fullName evidence="2">histidine kinase</fullName>
        <ecNumber evidence="2">2.7.13.3</ecNumber>
    </recommendedName>
</protein>
<keyword evidence="5" id="KW-0418">Kinase</keyword>
<evidence type="ECO:0000256" key="1">
    <source>
        <dbReference type="ARBA" id="ARBA00000085"/>
    </source>
</evidence>
<dbReference type="SUPFAM" id="SSF55874">
    <property type="entry name" value="ATPase domain of HSP90 chaperone/DNA topoisomerase II/histidine kinase"/>
    <property type="match status" value="1"/>
</dbReference>
<dbReference type="SMART" id="SM00388">
    <property type="entry name" value="HisKA"/>
    <property type="match status" value="1"/>
</dbReference>
<dbReference type="InterPro" id="IPR050736">
    <property type="entry name" value="Sensor_HK_Regulatory"/>
</dbReference>
<comment type="caution">
    <text evidence="9">The sequence shown here is derived from an EMBL/GenBank/DDBJ whole genome shotgun (WGS) entry which is preliminary data.</text>
</comment>
<feature type="transmembrane region" description="Helical" evidence="7">
    <location>
        <begin position="34"/>
        <end position="52"/>
    </location>
</feature>
<dbReference type="InterPro" id="IPR003661">
    <property type="entry name" value="HisK_dim/P_dom"/>
</dbReference>
<comment type="catalytic activity">
    <reaction evidence="1">
        <text>ATP + protein L-histidine = ADP + protein N-phospho-L-histidine.</text>
        <dbReference type="EC" id="2.7.13.3"/>
    </reaction>
</comment>
<keyword evidence="4" id="KW-0808">Transferase</keyword>
<dbReference type="InterPro" id="IPR005467">
    <property type="entry name" value="His_kinase_dom"/>
</dbReference>
<dbReference type="InterPro" id="IPR036259">
    <property type="entry name" value="MFS_trans_sf"/>
</dbReference>
<dbReference type="PANTHER" id="PTHR43711:SF1">
    <property type="entry name" value="HISTIDINE KINASE 1"/>
    <property type="match status" value="1"/>
</dbReference>
<evidence type="ECO:0000313" key="9">
    <source>
        <dbReference type="EMBL" id="OGY32617.1"/>
    </source>
</evidence>
<dbReference type="Pfam" id="PF02518">
    <property type="entry name" value="HATPase_c"/>
    <property type="match status" value="1"/>
</dbReference>
<evidence type="ECO:0000256" key="5">
    <source>
        <dbReference type="ARBA" id="ARBA00022777"/>
    </source>
</evidence>
<dbReference type="FunFam" id="3.30.565.10:FF:000006">
    <property type="entry name" value="Sensor histidine kinase WalK"/>
    <property type="match status" value="1"/>
</dbReference>
<dbReference type="PROSITE" id="PS50109">
    <property type="entry name" value="HIS_KIN"/>
    <property type="match status" value="1"/>
</dbReference>
<dbReference type="SUPFAM" id="SSF47384">
    <property type="entry name" value="Homodimeric domain of signal transducing histidine kinase"/>
    <property type="match status" value="1"/>
</dbReference>
<dbReference type="Pfam" id="PF00512">
    <property type="entry name" value="HisKA"/>
    <property type="match status" value="1"/>
</dbReference>
<feature type="transmembrane region" description="Helical" evidence="7">
    <location>
        <begin position="161"/>
        <end position="180"/>
    </location>
</feature>
<keyword evidence="6" id="KW-0902">Two-component regulatory system</keyword>
<dbReference type="CDD" id="cd16922">
    <property type="entry name" value="HATPase_EvgS-ArcB-TorS-like"/>
    <property type="match status" value="1"/>
</dbReference>
<dbReference type="Gene3D" id="1.10.287.130">
    <property type="match status" value="1"/>
</dbReference>
<evidence type="ECO:0000256" key="6">
    <source>
        <dbReference type="ARBA" id="ARBA00023012"/>
    </source>
</evidence>